<keyword evidence="7 10" id="KW-0804">Transcription</keyword>
<evidence type="ECO:0000313" key="11">
    <source>
        <dbReference type="EMBL" id="KAK0628213.1"/>
    </source>
</evidence>
<comment type="subunit">
    <text evidence="3 10">Component of the Mediator complex.</text>
</comment>
<dbReference type="InterPro" id="IPR008831">
    <property type="entry name" value="Mediator_Med31"/>
</dbReference>
<evidence type="ECO:0000256" key="5">
    <source>
        <dbReference type="ARBA" id="ARBA00023015"/>
    </source>
</evidence>
<evidence type="ECO:0000256" key="6">
    <source>
        <dbReference type="ARBA" id="ARBA00023159"/>
    </source>
</evidence>
<evidence type="ECO:0000256" key="4">
    <source>
        <dbReference type="ARBA" id="ARBA00019660"/>
    </source>
</evidence>
<keyword evidence="8 10" id="KW-0539">Nucleus</keyword>
<gene>
    <name evidence="11" type="ORF">B0T17DRAFT_522138</name>
</gene>
<proteinExistence type="inferred from homology"/>
<dbReference type="EMBL" id="JAULSR010000002">
    <property type="protein sequence ID" value="KAK0628213.1"/>
    <property type="molecule type" value="Genomic_DNA"/>
</dbReference>
<sequence>MCLGVTSLSRGPFSLRPPPSCTCTCTVPAPIIDLSKNTQYCPHNHSEDHVRLTVDSFSQVTVVNRNLVTMASEPMSVGSSAVDPPTVPATGPDEPKYGGYTRFEMELEFVQSLGNPEYLNHLASRKLLTDPAFVAYLSYLQYWTRPPYLKYLTYPGPTLKALELLQQERFRQEIISPNLMVALINDGMKAAVEWHREG</sequence>
<evidence type="ECO:0000256" key="10">
    <source>
        <dbReference type="RuleBase" id="RU364129"/>
    </source>
</evidence>
<dbReference type="Gene3D" id="1.10.10.1340">
    <property type="entry name" value="Mediator of RNA polymerase II, submodule Med31 (Soh1)"/>
    <property type="match status" value="1"/>
</dbReference>
<dbReference type="GO" id="GO:0016592">
    <property type="term" value="C:mediator complex"/>
    <property type="evidence" value="ECO:0007669"/>
    <property type="project" value="InterPro"/>
</dbReference>
<comment type="function">
    <text evidence="9 10">Component of the Mediator complex, a coactivator involved in the regulated transcription of nearly all RNA polymerase II-dependent genes. Mediator functions as a bridge to convey information from gene-specific regulatory proteins to the basal RNA polymerase II transcription machinery. Mediator is recruited to promoters by direct interactions with regulatory proteins and serves as a scaffold for the assembly of a functional preinitiation complex with RNA polymerase II and the general transcription factors.</text>
</comment>
<evidence type="ECO:0000256" key="8">
    <source>
        <dbReference type="ARBA" id="ARBA00023242"/>
    </source>
</evidence>
<reference evidence="11" key="1">
    <citation type="submission" date="2023-06" db="EMBL/GenBank/DDBJ databases">
        <title>Genome-scale phylogeny and comparative genomics of the fungal order Sordariales.</title>
        <authorList>
            <consortium name="Lawrence Berkeley National Laboratory"/>
            <person name="Hensen N."/>
            <person name="Bonometti L."/>
            <person name="Westerberg I."/>
            <person name="Brannstrom I.O."/>
            <person name="Guillou S."/>
            <person name="Cros-Aarteil S."/>
            <person name="Calhoun S."/>
            <person name="Haridas S."/>
            <person name="Kuo A."/>
            <person name="Mondo S."/>
            <person name="Pangilinan J."/>
            <person name="Riley R."/>
            <person name="LaButti K."/>
            <person name="Andreopoulos B."/>
            <person name="Lipzen A."/>
            <person name="Chen C."/>
            <person name="Yanf M."/>
            <person name="Daum C."/>
            <person name="Ng V."/>
            <person name="Clum A."/>
            <person name="Steindorff A."/>
            <person name="Ohm R."/>
            <person name="Martin F."/>
            <person name="Silar P."/>
            <person name="Natvig D."/>
            <person name="Lalanne C."/>
            <person name="Gautier V."/>
            <person name="Ament-velasquez S.L."/>
            <person name="Kruys A."/>
            <person name="Hutchinson M.I."/>
            <person name="Powell A.J."/>
            <person name="Barry K."/>
            <person name="Miller A.N."/>
            <person name="Grigoriev I.V."/>
            <person name="Debuchy R."/>
            <person name="Gladieux P."/>
            <person name="Thoren M.H."/>
            <person name="Johannesson H."/>
        </authorList>
    </citation>
    <scope>NUCLEOTIDE SEQUENCE</scope>
    <source>
        <strain evidence="11">SMH3391-2</strain>
    </source>
</reference>
<dbReference type="Proteomes" id="UP001174934">
    <property type="component" value="Unassembled WGS sequence"/>
</dbReference>
<dbReference type="Pfam" id="PF05669">
    <property type="entry name" value="Med31"/>
    <property type="match status" value="1"/>
</dbReference>
<name>A0AA39X6J4_9PEZI</name>
<evidence type="ECO:0000256" key="2">
    <source>
        <dbReference type="ARBA" id="ARBA00006378"/>
    </source>
</evidence>
<dbReference type="InterPro" id="IPR038089">
    <property type="entry name" value="Med31_sf"/>
</dbReference>
<keyword evidence="5 10" id="KW-0805">Transcription regulation</keyword>
<evidence type="ECO:0000256" key="9">
    <source>
        <dbReference type="ARBA" id="ARBA00025687"/>
    </source>
</evidence>
<dbReference type="AlphaFoldDB" id="A0AA39X6J4"/>
<accession>A0AA39X6J4</accession>
<dbReference type="FunFam" id="1.10.10.1340:FF:000002">
    <property type="entry name" value="Mediator of RNA polymerase II transcription subunit 31"/>
    <property type="match status" value="1"/>
</dbReference>
<comment type="similarity">
    <text evidence="2 10">Belongs to the Mediator complex subunit 31 family.</text>
</comment>
<keyword evidence="6 10" id="KW-0010">Activator</keyword>
<dbReference type="GO" id="GO:0003712">
    <property type="term" value="F:transcription coregulator activity"/>
    <property type="evidence" value="ECO:0007669"/>
    <property type="project" value="InterPro"/>
</dbReference>
<evidence type="ECO:0000256" key="7">
    <source>
        <dbReference type="ARBA" id="ARBA00023163"/>
    </source>
</evidence>
<organism evidence="11 12">
    <name type="scientific">Bombardia bombarda</name>
    <dbReference type="NCBI Taxonomy" id="252184"/>
    <lineage>
        <taxon>Eukaryota</taxon>
        <taxon>Fungi</taxon>
        <taxon>Dikarya</taxon>
        <taxon>Ascomycota</taxon>
        <taxon>Pezizomycotina</taxon>
        <taxon>Sordariomycetes</taxon>
        <taxon>Sordariomycetidae</taxon>
        <taxon>Sordariales</taxon>
        <taxon>Lasiosphaeriaceae</taxon>
        <taxon>Bombardia</taxon>
    </lineage>
</organism>
<keyword evidence="12" id="KW-1185">Reference proteome</keyword>
<dbReference type="PANTHER" id="PTHR13186">
    <property type="entry name" value="MEDIATOR OF RNA POLYMERASE II TRANSCRIPTION SUBUNIT 31"/>
    <property type="match status" value="1"/>
</dbReference>
<evidence type="ECO:0000256" key="1">
    <source>
        <dbReference type="ARBA" id="ARBA00004123"/>
    </source>
</evidence>
<comment type="caution">
    <text evidence="11">The sequence shown here is derived from an EMBL/GenBank/DDBJ whole genome shotgun (WGS) entry which is preliminary data.</text>
</comment>
<evidence type="ECO:0000256" key="3">
    <source>
        <dbReference type="ARBA" id="ARBA00011837"/>
    </source>
</evidence>
<comment type="subcellular location">
    <subcellularLocation>
        <location evidence="1 10">Nucleus</location>
    </subcellularLocation>
</comment>
<dbReference type="GO" id="GO:0006355">
    <property type="term" value="P:regulation of DNA-templated transcription"/>
    <property type="evidence" value="ECO:0007669"/>
    <property type="project" value="InterPro"/>
</dbReference>
<evidence type="ECO:0000313" key="12">
    <source>
        <dbReference type="Proteomes" id="UP001174934"/>
    </source>
</evidence>
<protein>
    <recommendedName>
        <fullName evidence="4 10">Mediator of RNA polymerase II transcription subunit 31</fullName>
    </recommendedName>
</protein>